<evidence type="ECO:0000259" key="2">
    <source>
        <dbReference type="Pfam" id="PF26534"/>
    </source>
</evidence>
<evidence type="ECO:0000256" key="1">
    <source>
        <dbReference type="SAM" id="SignalP"/>
    </source>
</evidence>
<organism evidence="3 4">
    <name type="scientific">Coniosporium apollinis</name>
    <dbReference type="NCBI Taxonomy" id="61459"/>
    <lineage>
        <taxon>Eukaryota</taxon>
        <taxon>Fungi</taxon>
        <taxon>Dikarya</taxon>
        <taxon>Ascomycota</taxon>
        <taxon>Pezizomycotina</taxon>
        <taxon>Dothideomycetes</taxon>
        <taxon>Dothideomycetes incertae sedis</taxon>
        <taxon>Coniosporium</taxon>
    </lineage>
</organism>
<evidence type="ECO:0000313" key="3">
    <source>
        <dbReference type="EMBL" id="KAJ9654808.1"/>
    </source>
</evidence>
<proteinExistence type="predicted"/>
<feature type="chain" id="PRO_5046615696" description="NTF2-like domain-containing protein" evidence="1">
    <location>
        <begin position="21"/>
        <end position="177"/>
    </location>
</feature>
<reference evidence="3" key="1">
    <citation type="submission" date="2022-10" db="EMBL/GenBank/DDBJ databases">
        <title>Culturing micro-colonial fungi from biological soil crusts in the Mojave desert and describing Neophaeococcomyces mojavensis, and introducing the new genera and species Taxawa tesnikishii.</title>
        <authorList>
            <person name="Kurbessoian T."/>
            <person name="Stajich J.E."/>
        </authorList>
    </citation>
    <scope>NUCLEOTIDE SEQUENCE</scope>
    <source>
        <strain evidence="3">TK_1</strain>
    </source>
</reference>
<dbReference type="EMBL" id="JAPDRL010000208">
    <property type="protein sequence ID" value="KAJ9654808.1"/>
    <property type="molecule type" value="Genomic_DNA"/>
</dbReference>
<sequence>MLNLKSLLLYVILFATAILAHPGDEYDDKGKGKHCLTDREAYDVLQRWISFFQRGFDPAVAERTLTEDFIAQSGGLNFLTAKDATALTVTSRAQFIEEALVNTANTTNVFTILDWFHDCSNIAFHWSINSSPAVVLGIDYLVLEKRTHRIKKDFSEFNVGAILFNAGFPECQAPAPS</sequence>
<gene>
    <name evidence="3" type="ORF">H2201_008933</name>
</gene>
<feature type="signal peptide" evidence="1">
    <location>
        <begin position="1"/>
        <end position="20"/>
    </location>
</feature>
<feature type="domain" description="NTF2-like" evidence="2">
    <location>
        <begin position="34"/>
        <end position="168"/>
    </location>
</feature>
<dbReference type="Pfam" id="PF26534">
    <property type="entry name" value="NTF2_7"/>
    <property type="match status" value="1"/>
</dbReference>
<accession>A0ABQ9NFQ5</accession>
<dbReference type="InterPro" id="IPR058645">
    <property type="entry name" value="NTF2-like_dom_7"/>
</dbReference>
<keyword evidence="4" id="KW-1185">Reference proteome</keyword>
<name>A0ABQ9NFQ5_9PEZI</name>
<keyword evidence="1" id="KW-0732">Signal</keyword>
<evidence type="ECO:0000313" key="4">
    <source>
        <dbReference type="Proteomes" id="UP001172684"/>
    </source>
</evidence>
<dbReference type="Proteomes" id="UP001172684">
    <property type="component" value="Unassembled WGS sequence"/>
</dbReference>
<protein>
    <recommendedName>
        <fullName evidence="2">NTF2-like domain-containing protein</fullName>
    </recommendedName>
</protein>
<comment type="caution">
    <text evidence="3">The sequence shown here is derived from an EMBL/GenBank/DDBJ whole genome shotgun (WGS) entry which is preliminary data.</text>
</comment>